<keyword evidence="14" id="KW-1133">Transmembrane helix</keyword>
<dbReference type="AlphaFoldDB" id="A0AAW2Y8Y0"/>
<reference evidence="23" key="1">
    <citation type="submission" date="2020-06" db="EMBL/GenBank/DDBJ databases">
        <authorList>
            <person name="Li T."/>
            <person name="Hu X."/>
            <person name="Zhang T."/>
            <person name="Song X."/>
            <person name="Zhang H."/>
            <person name="Dai N."/>
            <person name="Sheng W."/>
            <person name="Hou X."/>
            <person name="Wei L."/>
        </authorList>
    </citation>
    <scope>NUCLEOTIDE SEQUENCE</scope>
    <source>
        <strain evidence="23">KEN1</strain>
        <tissue evidence="23">Leaf</tissue>
    </source>
</reference>
<dbReference type="FunFam" id="1.10.510.10:FF:000016">
    <property type="entry name" value="Somatic embryogenesis receptor-like kinase 1"/>
    <property type="match status" value="1"/>
</dbReference>
<keyword evidence="13 20" id="KW-0067">ATP-binding</keyword>
<evidence type="ECO:0000256" key="15">
    <source>
        <dbReference type="ARBA" id="ARBA00023136"/>
    </source>
</evidence>
<dbReference type="FunFam" id="3.30.200.20:FF:000015">
    <property type="entry name" value="Somatic embryogenesis receptor kinase 1"/>
    <property type="match status" value="1"/>
</dbReference>
<dbReference type="InterPro" id="IPR011009">
    <property type="entry name" value="Kinase-like_dom_sf"/>
</dbReference>
<keyword evidence="7" id="KW-0808">Transferase</keyword>
<sequence>MHLLLKSSISFVLLLLLPLGCFAFNEPDVEGDVLIEILTALNDSNHKITDWDRHFVSPCFSWSNVTCRNGRVVSLNLASYGFTGTLSPSISKLKYLVTLDLQNNNLSGPLPDSLGDMLNLQNLNLAHNNFNGSIPASWSRLPDLKHLVMRGNHLSGSIPESLANITGLMELDLSSNDLTGEIPPQLFSTPMFNFTATHLTCGKNLQQPCVSSSSIPVSKGRSKVQVAVTAASICAFSLLLLGAFFGYRFHHVRKLKHDIFVDVAGEDERKISFGQIRRFSLREMQLATDNFSESNIIGQGGYGKVYRGVLVDNTRVAVKRLMDYHSPGGEAAFLREVHLISVAVHKNLLRLIGFCTTSTERILVYPFMQNLSVAYRLRDLKPGEKGLDWPTRKRIAFGTANGLEYLHEHCNPKIIHRDMKAANILLDDDFEAVLGDFGLAKLVDTKATHVTTQVRGTMGHIAPEYLSTGKSSEKTDVFGYGITLLELVTGQRAIDFSRLEEEEDVLLLDHIKKLLREKRLEDIVDRNLQSYNSKEVETILQVAMLCTQSSPEDRPRMAEVVSMLQGVGLAERWAEWEQLEEASIQEFSLMSHKFIWAEDSTHDQEAIQLSQAR</sequence>
<dbReference type="InterPro" id="IPR032675">
    <property type="entry name" value="LRR_dom_sf"/>
</dbReference>
<keyword evidence="12 23" id="KW-0418">Kinase</keyword>
<evidence type="ECO:0000256" key="13">
    <source>
        <dbReference type="ARBA" id="ARBA00022840"/>
    </source>
</evidence>
<dbReference type="EMBL" id="JACGWN010000001">
    <property type="protein sequence ID" value="KAL0462203.1"/>
    <property type="molecule type" value="Genomic_DNA"/>
</dbReference>
<dbReference type="InterPro" id="IPR001611">
    <property type="entry name" value="Leu-rich_rpt"/>
</dbReference>
<dbReference type="Pfam" id="PF13855">
    <property type="entry name" value="LRR_8"/>
    <property type="match status" value="1"/>
</dbReference>
<dbReference type="InterPro" id="IPR000719">
    <property type="entry name" value="Prot_kinase_dom"/>
</dbReference>
<name>A0AAW2Y8Y0_9LAMI</name>
<evidence type="ECO:0000259" key="22">
    <source>
        <dbReference type="PROSITE" id="PS50011"/>
    </source>
</evidence>
<evidence type="ECO:0000256" key="8">
    <source>
        <dbReference type="ARBA" id="ARBA00022692"/>
    </source>
</evidence>
<dbReference type="Pfam" id="PF07714">
    <property type="entry name" value="PK_Tyr_Ser-Thr"/>
    <property type="match status" value="1"/>
</dbReference>
<keyword evidence="11 20" id="KW-0547">Nucleotide-binding</keyword>
<dbReference type="PROSITE" id="PS00108">
    <property type="entry name" value="PROTEIN_KINASE_ST"/>
    <property type="match status" value="1"/>
</dbReference>
<dbReference type="InterPro" id="IPR013210">
    <property type="entry name" value="LRR_N_plant-typ"/>
</dbReference>
<dbReference type="Pfam" id="PF00560">
    <property type="entry name" value="LRR_1"/>
    <property type="match status" value="1"/>
</dbReference>
<evidence type="ECO:0000256" key="14">
    <source>
        <dbReference type="ARBA" id="ARBA00022989"/>
    </source>
</evidence>
<organism evidence="23">
    <name type="scientific">Sesamum latifolium</name>
    <dbReference type="NCBI Taxonomy" id="2727402"/>
    <lineage>
        <taxon>Eukaryota</taxon>
        <taxon>Viridiplantae</taxon>
        <taxon>Streptophyta</taxon>
        <taxon>Embryophyta</taxon>
        <taxon>Tracheophyta</taxon>
        <taxon>Spermatophyta</taxon>
        <taxon>Magnoliopsida</taxon>
        <taxon>eudicotyledons</taxon>
        <taxon>Gunneridae</taxon>
        <taxon>Pentapetalae</taxon>
        <taxon>asterids</taxon>
        <taxon>lamiids</taxon>
        <taxon>Lamiales</taxon>
        <taxon>Pedaliaceae</taxon>
        <taxon>Sesamum</taxon>
    </lineage>
</organism>
<dbReference type="InterPro" id="IPR017441">
    <property type="entry name" value="Protein_kinase_ATP_BS"/>
</dbReference>
<evidence type="ECO:0000256" key="3">
    <source>
        <dbReference type="ARBA" id="ARBA00009592"/>
    </source>
</evidence>
<evidence type="ECO:0000256" key="12">
    <source>
        <dbReference type="ARBA" id="ARBA00022777"/>
    </source>
</evidence>
<dbReference type="SMART" id="SM00220">
    <property type="entry name" value="S_TKc"/>
    <property type="match status" value="1"/>
</dbReference>
<comment type="subcellular location">
    <subcellularLocation>
        <location evidence="1">Membrane</location>
        <topology evidence="1">Single-pass type I membrane protein</topology>
    </subcellularLocation>
</comment>
<evidence type="ECO:0000256" key="19">
    <source>
        <dbReference type="ARBA" id="ARBA00048679"/>
    </source>
</evidence>
<keyword evidence="17" id="KW-0325">Glycoprotein</keyword>
<dbReference type="GO" id="GO:0004674">
    <property type="term" value="F:protein serine/threonine kinase activity"/>
    <property type="evidence" value="ECO:0007669"/>
    <property type="project" value="UniProtKB-KW"/>
</dbReference>
<dbReference type="Gene3D" id="3.80.10.10">
    <property type="entry name" value="Ribonuclease Inhibitor"/>
    <property type="match status" value="1"/>
</dbReference>
<evidence type="ECO:0000256" key="20">
    <source>
        <dbReference type="PROSITE-ProRule" id="PRU10141"/>
    </source>
</evidence>
<keyword evidence="15" id="KW-0472">Membrane</keyword>
<comment type="similarity">
    <text evidence="3">Belongs to the RLP family.</text>
</comment>
<accession>A0AAW2Y8Y0</accession>
<dbReference type="GO" id="GO:0005524">
    <property type="term" value="F:ATP binding"/>
    <property type="evidence" value="ECO:0007669"/>
    <property type="project" value="UniProtKB-UniRule"/>
</dbReference>
<dbReference type="PROSITE" id="PS00107">
    <property type="entry name" value="PROTEIN_KINASE_ATP"/>
    <property type="match status" value="1"/>
</dbReference>
<evidence type="ECO:0000313" key="23">
    <source>
        <dbReference type="EMBL" id="KAL0462203.1"/>
    </source>
</evidence>
<dbReference type="PANTHER" id="PTHR48006">
    <property type="entry name" value="LEUCINE-RICH REPEAT-CONTAINING PROTEIN DDB_G0281931-RELATED"/>
    <property type="match status" value="1"/>
</dbReference>
<evidence type="ECO:0000256" key="6">
    <source>
        <dbReference type="ARBA" id="ARBA00022614"/>
    </source>
</evidence>
<dbReference type="InterPro" id="IPR051824">
    <property type="entry name" value="LRR_Rcpt-Like_S/T_Kinase"/>
</dbReference>
<gene>
    <name evidence="23" type="ORF">Slati_0107900</name>
</gene>
<evidence type="ECO:0000256" key="17">
    <source>
        <dbReference type="ARBA" id="ARBA00023180"/>
    </source>
</evidence>
<protein>
    <recommendedName>
        <fullName evidence="4">non-specific serine/threonine protein kinase</fullName>
        <ecNumber evidence="4">2.7.11.1</ecNumber>
    </recommendedName>
</protein>
<dbReference type="InterPro" id="IPR001245">
    <property type="entry name" value="Ser-Thr/Tyr_kinase_cat_dom"/>
</dbReference>
<dbReference type="SUPFAM" id="SSF56112">
    <property type="entry name" value="Protein kinase-like (PK-like)"/>
    <property type="match status" value="1"/>
</dbReference>
<evidence type="ECO:0000256" key="9">
    <source>
        <dbReference type="ARBA" id="ARBA00022729"/>
    </source>
</evidence>
<evidence type="ECO:0000256" key="1">
    <source>
        <dbReference type="ARBA" id="ARBA00004479"/>
    </source>
</evidence>
<evidence type="ECO:0000256" key="4">
    <source>
        <dbReference type="ARBA" id="ARBA00012513"/>
    </source>
</evidence>
<feature type="signal peptide" evidence="21">
    <location>
        <begin position="1"/>
        <end position="23"/>
    </location>
</feature>
<keyword evidence="6" id="KW-0433">Leucine-rich repeat</keyword>
<evidence type="ECO:0000256" key="18">
    <source>
        <dbReference type="ARBA" id="ARBA00047899"/>
    </source>
</evidence>
<feature type="binding site" evidence="20">
    <location>
        <position position="319"/>
    </location>
    <ligand>
        <name>ATP</name>
        <dbReference type="ChEBI" id="CHEBI:30616"/>
    </ligand>
</feature>
<feature type="domain" description="Protein kinase" evidence="22">
    <location>
        <begin position="291"/>
        <end position="574"/>
    </location>
</feature>
<dbReference type="Pfam" id="PF08263">
    <property type="entry name" value="LRRNT_2"/>
    <property type="match status" value="1"/>
</dbReference>
<dbReference type="Gene3D" id="1.10.510.10">
    <property type="entry name" value="Transferase(Phosphotransferase) domain 1"/>
    <property type="match status" value="1"/>
</dbReference>
<dbReference type="Gene3D" id="3.30.200.20">
    <property type="entry name" value="Phosphorylase Kinase, domain 1"/>
    <property type="match status" value="1"/>
</dbReference>
<feature type="chain" id="PRO_5043755433" description="non-specific serine/threonine protein kinase" evidence="21">
    <location>
        <begin position="24"/>
        <end position="613"/>
    </location>
</feature>
<evidence type="ECO:0000256" key="2">
    <source>
        <dbReference type="ARBA" id="ARBA00008684"/>
    </source>
</evidence>
<dbReference type="EC" id="2.7.11.1" evidence="4"/>
<keyword evidence="5" id="KW-0723">Serine/threonine-protein kinase</keyword>
<evidence type="ECO:0000256" key="16">
    <source>
        <dbReference type="ARBA" id="ARBA00023170"/>
    </source>
</evidence>
<reference evidence="23" key="2">
    <citation type="journal article" date="2024" name="Plant">
        <title>Genomic evolution and insights into agronomic trait innovations of Sesamum species.</title>
        <authorList>
            <person name="Miao H."/>
            <person name="Wang L."/>
            <person name="Qu L."/>
            <person name="Liu H."/>
            <person name="Sun Y."/>
            <person name="Le M."/>
            <person name="Wang Q."/>
            <person name="Wei S."/>
            <person name="Zheng Y."/>
            <person name="Lin W."/>
            <person name="Duan Y."/>
            <person name="Cao H."/>
            <person name="Xiong S."/>
            <person name="Wang X."/>
            <person name="Wei L."/>
            <person name="Li C."/>
            <person name="Ma Q."/>
            <person name="Ju M."/>
            <person name="Zhao R."/>
            <person name="Li G."/>
            <person name="Mu C."/>
            <person name="Tian Q."/>
            <person name="Mei H."/>
            <person name="Zhang T."/>
            <person name="Gao T."/>
            <person name="Zhang H."/>
        </authorList>
    </citation>
    <scope>NUCLEOTIDE SEQUENCE</scope>
    <source>
        <strain evidence="23">KEN1</strain>
    </source>
</reference>
<dbReference type="GO" id="GO:0016020">
    <property type="term" value="C:membrane"/>
    <property type="evidence" value="ECO:0007669"/>
    <property type="project" value="UniProtKB-SubCell"/>
</dbReference>
<comment type="catalytic activity">
    <reaction evidence="18">
        <text>L-threonyl-[protein] + ATP = O-phospho-L-threonyl-[protein] + ADP + H(+)</text>
        <dbReference type="Rhea" id="RHEA:46608"/>
        <dbReference type="Rhea" id="RHEA-COMP:11060"/>
        <dbReference type="Rhea" id="RHEA-COMP:11605"/>
        <dbReference type="ChEBI" id="CHEBI:15378"/>
        <dbReference type="ChEBI" id="CHEBI:30013"/>
        <dbReference type="ChEBI" id="CHEBI:30616"/>
        <dbReference type="ChEBI" id="CHEBI:61977"/>
        <dbReference type="ChEBI" id="CHEBI:456216"/>
        <dbReference type="EC" id="2.7.11.1"/>
    </reaction>
</comment>
<keyword evidence="16 23" id="KW-0675">Receptor</keyword>
<dbReference type="FunFam" id="3.80.10.10:FF:000275">
    <property type="entry name" value="Leucine-rich repeat receptor-like protein kinase"/>
    <property type="match status" value="1"/>
</dbReference>
<keyword evidence="8" id="KW-0812">Transmembrane</keyword>
<comment type="caution">
    <text evidence="23">The sequence shown here is derived from an EMBL/GenBank/DDBJ whole genome shotgun (WGS) entry which is preliminary data.</text>
</comment>
<dbReference type="SUPFAM" id="SSF52058">
    <property type="entry name" value="L domain-like"/>
    <property type="match status" value="1"/>
</dbReference>
<proteinExistence type="inferred from homology"/>
<evidence type="ECO:0000256" key="21">
    <source>
        <dbReference type="SAM" id="SignalP"/>
    </source>
</evidence>
<evidence type="ECO:0000256" key="11">
    <source>
        <dbReference type="ARBA" id="ARBA00022741"/>
    </source>
</evidence>
<evidence type="ECO:0000256" key="5">
    <source>
        <dbReference type="ARBA" id="ARBA00022527"/>
    </source>
</evidence>
<comment type="similarity">
    <text evidence="2">Belongs to the protein kinase superfamily. Ser/Thr protein kinase family.</text>
</comment>
<dbReference type="InterPro" id="IPR008271">
    <property type="entry name" value="Ser/Thr_kinase_AS"/>
</dbReference>
<comment type="catalytic activity">
    <reaction evidence="19">
        <text>L-seryl-[protein] + ATP = O-phospho-L-seryl-[protein] + ADP + H(+)</text>
        <dbReference type="Rhea" id="RHEA:17989"/>
        <dbReference type="Rhea" id="RHEA-COMP:9863"/>
        <dbReference type="Rhea" id="RHEA-COMP:11604"/>
        <dbReference type="ChEBI" id="CHEBI:15378"/>
        <dbReference type="ChEBI" id="CHEBI:29999"/>
        <dbReference type="ChEBI" id="CHEBI:30616"/>
        <dbReference type="ChEBI" id="CHEBI:83421"/>
        <dbReference type="ChEBI" id="CHEBI:456216"/>
        <dbReference type="EC" id="2.7.11.1"/>
    </reaction>
</comment>
<keyword evidence="9 21" id="KW-0732">Signal</keyword>
<evidence type="ECO:0000256" key="10">
    <source>
        <dbReference type="ARBA" id="ARBA00022737"/>
    </source>
</evidence>
<evidence type="ECO:0000256" key="7">
    <source>
        <dbReference type="ARBA" id="ARBA00022679"/>
    </source>
</evidence>
<keyword evidence="10" id="KW-0677">Repeat</keyword>
<dbReference type="PROSITE" id="PS50011">
    <property type="entry name" value="PROTEIN_KINASE_DOM"/>
    <property type="match status" value="1"/>
</dbReference>
<dbReference type="PANTHER" id="PTHR48006:SF102">
    <property type="entry name" value="LEUCINE-RICH REPEAT-CONTAINING PROTEIN DDB_G0281931-RELATED"/>
    <property type="match status" value="1"/>
</dbReference>